<dbReference type="InterPro" id="IPR013766">
    <property type="entry name" value="Thioredoxin_domain"/>
</dbReference>
<gene>
    <name evidence="7" type="ORF">ACFSYC_16885</name>
</gene>
<organism evidence="7 8">
    <name type="scientific">Mucilaginibacter antarcticus</name>
    <dbReference type="NCBI Taxonomy" id="1855725"/>
    <lineage>
        <taxon>Bacteria</taxon>
        <taxon>Pseudomonadati</taxon>
        <taxon>Bacteroidota</taxon>
        <taxon>Sphingobacteriia</taxon>
        <taxon>Sphingobacteriales</taxon>
        <taxon>Sphingobacteriaceae</taxon>
        <taxon>Mucilaginibacter</taxon>
    </lineage>
</organism>
<comment type="subcellular location">
    <subcellularLocation>
        <location evidence="1">Cell envelope</location>
    </subcellularLocation>
</comment>
<evidence type="ECO:0000256" key="5">
    <source>
        <dbReference type="SAM" id="SignalP"/>
    </source>
</evidence>
<keyword evidence="4" id="KW-0676">Redox-active center</keyword>
<keyword evidence="2" id="KW-0201">Cytochrome c-type biogenesis</keyword>
<dbReference type="CDD" id="cd02966">
    <property type="entry name" value="TlpA_like_family"/>
    <property type="match status" value="1"/>
</dbReference>
<proteinExistence type="predicted"/>
<evidence type="ECO:0000256" key="2">
    <source>
        <dbReference type="ARBA" id="ARBA00022748"/>
    </source>
</evidence>
<dbReference type="Pfam" id="PF08534">
    <property type="entry name" value="Redoxin"/>
    <property type="match status" value="1"/>
</dbReference>
<dbReference type="InterPro" id="IPR013740">
    <property type="entry name" value="Redoxin"/>
</dbReference>
<evidence type="ECO:0000256" key="4">
    <source>
        <dbReference type="ARBA" id="ARBA00023284"/>
    </source>
</evidence>
<feature type="domain" description="Thioredoxin" evidence="6">
    <location>
        <begin position="357"/>
        <end position="498"/>
    </location>
</feature>
<dbReference type="Gene3D" id="3.40.30.10">
    <property type="entry name" value="Glutaredoxin"/>
    <property type="match status" value="1"/>
</dbReference>
<accession>A0ABW5XT71</accession>
<evidence type="ECO:0000313" key="8">
    <source>
        <dbReference type="Proteomes" id="UP001597601"/>
    </source>
</evidence>
<sequence>MKYAFSIIAMLLTISTLAQKPKIKAVTKVPAAKPAIQPAKSTGFALIKGHINNNDGDFLDYGLEKLLGYTVGSIPVDKNGNFERLIPIDEKYSQIHFRTSGMGVILWLADKDTVTVNWDYRDLQNTLSIIASKPGRTEELVKIDAHRKKFMQPDYDMQVALNDEAMPDSVKFARINAMYNQEIQSLLSGPVYEVSLRKAIDVYFHYANTMSSYRLLGKYDLYITNLTTETKMVPVVNEKLAYKTESMEYYKASSEYRDFVFNYLRFTTPFTSTVTATNGVDYKTLPFSPGWKDYYAGLAAIRLTELRDWFITKSIMTDFSFYSFDDASAIYKDFMGKVQTPFFADTLATYYDNVKRLKPGSPAPMFNLKDENGKMVSLSAFKGKTVYIDFWGVGCGPCIYAIKNYVPQLHEKYKDKNIVFINICVDSDEATWKRSLADLNLHGINLIAEGWTKNATNIAYNINAIPHYYLIDGEGKIVNNNANGPGKGVYPDLDKLIK</sequence>
<comment type="caution">
    <text evidence="7">The sequence shown here is derived from an EMBL/GenBank/DDBJ whole genome shotgun (WGS) entry which is preliminary data.</text>
</comment>
<evidence type="ECO:0000313" key="7">
    <source>
        <dbReference type="EMBL" id="MFD2866374.1"/>
    </source>
</evidence>
<dbReference type="EMBL" id="JBHUON010000025">
    <property type="protein sequence ID" value="MFD2866374.1"/>
    <property type="molecule type" value="Genomic_DNA"/>
</dbReference>
<reference evidence="8" key="1">
    <citation type="journal article" date="2019" name="Int. J. Syst. Evol. Microbiol.">
        <title>The Global Catalogue of Microorganisms (GCM) 10K type strain sequencing project: providing services to taxonomists for standard genome sequencing and annotation.</title>
        <authorList>
            <consortium name="The Broad Institute Genomics Platform"/>
            <consortium name="The Broad Institute Genome Sequencing Center for Infectious Disease"/>
            <person name="Wu L."/>
            <person name="Ma J."/>
        </authorList>
    </citation>
    <scope>NUCLEOTIDE SEQUENCE [LARGE SCALE GENOMIC DNA]</scope>
    <source>
        <strain evidence="8">KCTC 52232</strain>
    </source>
</reference>
<keyword evidence="5" id="KW-0732">Signal</keyword>
<dbReference type="PANTHER" id="PTHR42852">
    <property type="entry name" value="THIOL:DISULFIDE INTERCHANGE PROTEIN DSBE"/>
    <property type="match status" value="1"/>
</dbReference>
<dbReference type="SUPFAM" id="SSF52833">
    <property type="entry name" value="Thioredoxin-like"/>
    <property type="match status" value="1"/>
</dbReference>
<dbReference type="Proteomes" id="UP001597601">
    <property type="component" value="Unassembled WGS sequence"/>
</dbReference>
<dbReference type="RefSeq" id="WP_377129950.1">
    <property type="nucleotide sequence ID" value="NZ_JBHUHN010000001.1"/>
</dbReference>
<dbReference type="InterPro" id="IPR036249">
    <property type="entry name" value="Thioredoxin-like_sf"/>
</dbReference>
<protein>
    <submittedName>
        <fullName evidence="7">TlpA family protein disulfide reductase</fullName>
    </submittedName>
</protein>
<evidence type="ECO:0000256" key="3">
    <source>
        <dbReference type="ARBA" id="ARBA00023157"/>
    </source>
</evidence>
<feature type="signal peptide" evidence="5">
    <location>
        <begin position="1"/>
        <end position="18"/>
    </location>
</feature>
<dbReference type="InterPro" id="IPR050553">
    <property type="entry name" value="Thioredoxin_ResA/DsbE_sf"/>
</dbReference>
<keyword evidence="3" id="KW-1015">Disulfide bond</keyword>
<name>A0ABW5XT71_9SPHI</name>
<dbReference type="PANTHER" id="PTHR42852:SF6">
    <property type="entry name" value="THIOL:DISULFIDE INTERCHANGE PROTEIN DSBE"/>
    <property type="match status" value="1"/>
</dbReference>
<evidence type="ECO:0000256" key="1">
    <source>
        <dbReference type="ARBA" id="ARBA00004196"/>
    </source>
</evidence>
<feature type="chain" id="PRO_5047030989" evidence="5">
    <location>
        <begin position="19"/>
        <end position="498"/>
    </location>
</feature>
<keyword evidence="8" id="KW-1185">Reference proteome</keyword>
<evidence type="ECO:0000259" key="6">
    <source>
        <dbReference type="PROSITE" id="PS51352"/>
    </source>
</evidence>
<dbReference type="PROSITE" id="PS51352">
    <property type="entry name" value="THIOREDOXIN_2"/>
    <property type="match status" value="1"/>
</dbReference>